<dbReference type="EMBL" id="VVIM01000005">
    <property type="protein sequence ID" value="KAB0799334.1"/>
    <property type="molecule type" value="Genomic_DNA"/>
</dbReference>
<organism evidence="2 3">
    <name type="scientific">Photinus pyralis</name>
    <name type="common">Common eastern firefly</name>
    <name type="synonym">Lampyris pyralis</name>
    <dbReference type="NCBI Taxonomy" id="7054"/>
    <lineage>
        <taxon>Eukaryota</taxon>
        <taxon>Metazoa</taxon>
        <taxon>Ecdysozoa</taxon>
        <taxon>Arthropoda</taxon>
        <taxon>Hexapoda</taxon>
        <taxon>Insecta</taxon>
        <taxon>Pterygota</taxon>
        <taxon>Neoptera</taxon>
        <taxon>Endopterygota</taxon>
        <taxon>Coleoptera</taxon>
        <taxon>Polyphaga</taxon>
        <taxon>Elateriformia</taxon>
        <taxon>Elateroidea</taxon>
        <taxon>Lampyridae</taxon>
        <taxon>Lampyrinae</taxon>
        <taxon>Photinus</taxon>
    </lineage>
</organism>
<evidence type="ECO:0000256" key="1">
    <source>
        <dbReference type="SAM" id="MobiDB-lite"/>
    </source>
</evidence>
<name>A0A5N4APT8_PHOPY</name>
<comment type="caution">
    <text evidence="2">The sequence shown here is derived from an EMBL/GenBank/DDBJ whole genome shotgun (WGS) entry which is preliminary data.</text>
</comment>
<dbReference type="Proteomes" id="UP000327044">
    <property type="component" value="Unassembled WGS sequence"/>
</dbReference>
<sequence length="231" mass="26228">MPRLPERFLPCELHHAAPRVKLLLSEYSIALYERLGTSSNHQLQKLSNDDLSTPFIPGQHISFRDRRIGAPKFSHGVILEALGHRMYRLRDDDGEEHIRNKGQLHPGPPPRRRRQAKSSPSSTNTALLLWDDEHSEQVTQQSSSSPREEPRVSDTSEPAPLIPTEDDISDLRPPSFTQPDCSQNSKHESRFPMATENQSPLAAPRPLRPARDVQAPAWIRSGEYEIYLPRS</sequence>
<evidence type="ECO:0000313" key="2">
    <source>
        <dbReference type="EMBL" id="KAB0799334.1"/>
    </source>
</evidence>
<dbReference type="AlphaFoldDB" id="A0A5N4APT8"/>
<feature type="compositionally biased region" description="Polar residues" evidence="1">
    <location>
        <begin position="175"/>
        <end position="184"/>
    </location>
</feature>
<keyword evidence="3" id="KW-1185">Reference proteome</keyword>
<feature type="region of interest" description="Disordered" evidence="1">
    <location>
        <begin position="97"/>
        <end position="209"/>
    </location>
</feature>
<proteinExistence type="predicted"/>
<reference evidence="2 3" key="1">
    <citation type="journal article" date="2018" name="Elife">
        <title>Firefly genomes illuminate parallel origins of bioluminescence in beetles.</title>
        <authorList>
            <person name="Fallon T.R."/>
            <person name="Lower S.E."/>
            <person name="Chang C.H."/>
            <person name="Bessho-Uehara M."/>
            <person name="Martin G.J."/>
            <person name="Bewick A.J."/>
            <person name="Behringer M."/>
            <person name="Debat H.J."/>
            <person name="Wong I."/>
            <person name="Day J.C."/>
            <person name="Suvorov A."/>
            <person name="Silva C.J."/>
            <person name="Stanger-Hall K.F."/>
            <person name="Hall D.W."/>
            <person name="Schmitz R.J."/>
            <person name="Nelson D.R."/>
            <person name="Lewis S.M."/>
            <person name="Shigenobu S."/>
            <person name="Bybee S.M."/>
            <person name="Larracuente A.M."/>
            <person name="Oba Y."/>
            <person name="Weng J.K."/>
        </authorList>
    </citation>
    <scope>NUCLEOTIDE SEQUENCE [LARGE SCALE GENOMIC DNA]</scope>
    <source>
        <strain evidence="2">1611_PpyrPB1</strain>
        <tissue evidence="2">Whole body</tissue>
    </source>
</reference>
<gene>
    <name evidence="2" type="ORF">PPYR_07214</name>
</gene>
<dbReference type="InParanoid" id="A0A5N4APT8"/>
<evidence type="ECO:0000313" key="3">
    <source>
        <dbReference type="Proteomes" id="UP000327044"/>
    </source>
</evidence>
<protein>
    <submittedName>
        <fullName evidence="2">Uncharacterized protein</fullName>
    </submittedName>
</protein>
<feature type="compositionally biased region" description="Polar residues" evidence="1">
    <location>
        <begin position="117"/>
        <end position="126"/>
    </location>
</feature>
<accession>A0A5N4APT8</accession>